<keyword evidence="2" id="KW-1185">Reference proteome</keyword>
<protein>
    <recommendedName>
        <fullName evidence="3">Secreted protein</fullName>
    </recommendedName>
</protein>
<organism evidence="1 2">
    <name type="scientific">Pleurodeles waltl</name>
    <name type="common">Iberian ribbed newt</name>
    <dbReference type="NCBI Taxonomy" id="8319"/>
    <lineage>
        <taxon>Eukaryota</taxon>
        <taxon>Metazoa</taxon>
        <taxon>Chordata</taxon>
        <taxon>Craniata</taxon>
        <taxon>Vertebrata</taxon>
        <taxon>Euteleostomi</taxon>
        <taxon>Amphibia</taxon>
        <taxon>Batrachia</taxon>
        <taxon>Caudata</taxon>
        <taxon>Salamandroidea</taxon>
        <taxon>Salamandridae</taxon>
        <taxon>Pleurodelinae</taxon>
        <taxon>Pleurodeles</taxon>
    </lineage>
</organism>
<sequence>MALYSTAVVIFSQPLILHRAPGVWDSECLKPSPLRDNQLAETRATLTTRQAGGRNNSSLMAEAQARTCSSQQSSVVFVPGLLKFRGG</sequence>
<dbReference type="EMBL" id="JANPWB010000009">
    <property type="protein sequence ID" value="KAJ1155195.1"/>
    <property type="molecule type" value="Genomic_DNA"/>
</dbReference>
<evidence type="ECO:0000313" key="2">
    <source>
        <dbReference type="Proteomes" id="UP001066276"/>
    </source>
</evidence>
<evidence type="ECO:0008006" key="3">
    <source>
        <dbReference type="Google" id="ProtNLM"/>
    </source>
</evidence>
<dbReference type="Proteomes" id="UP001066276">
    <property type="component" value="Chromosome 5"/>
</dbReference>
<evidence type="ECO:0000313" key="1">
    <source>
        <dbReference type="EMBL" id="KAJ1155195.1"/>
    </source>
</evidence>
<gene>
    <name evidence="1" type="ORF">NDU88_007930</name>
</gene>
<reference evidence="1" key="1">
    <citation type="journal article" date="2022" name="bioRxiv">
        <title>Sequencing and chromosome-scale assembly of the giantPleurodeles waltlgenome.</title>
        <authorList>
            <person name="Brown T."/>
            <person name="Elewa A."/>
            <person name="Iarovenko S."/>
            <person name="Subramanian E."/>
            <person name="Araus A.J."/>
            <person name="Petzold A."/>
            <person name="Susuki M."/>
            <person name="Suzuki K.-i.T."/>
            <person name="Hayashi T."/>
            <person name="Toyoda A."/>
            <person name="Oliveira C."/>
            <person name="Osipova E."/>
            <person name="Leigh N.D."/>
            <person name="Simon A."/>
            <person name="Yun M.H."/>
        </authorList>
    </citation>
    <scope>NUCLEOTIDE SEQUENCE</scope>
    <source>
        <strain evidence="1">20211129_DDA</strain>
        <tissue evidence="1">Liver</tissue>
    </source>
</reference>
<accession>A0AAV7RW99</accession>
<dbReference type="AlphaFoldDB" id="A0AAV7RW99"/>
<proteinExistence type="predicted"/>
<name>A0AAV7RW99_PLEWA</name>
<comment type="caution">
    <text evidence="1">The sequence shown here is derived from an EMBL/GenBank/DDBJ whole genome shotgun (WGS) entry which is preliminary data.</text>
</comment>